<dbReference type="EMBL" id="JH717840">
    <property type="protein sequence ID" value="EWY97262.1"/>
    <property type="molecule type" value="Genomic_DNA"/>
</dbReference>
<feature type="region of interest" description="Disordered" evidence="5">
    <location>
        <begin position="1"/>
        <end position="20"/>
    </location>
</feature>
<dbReference type="GO" id="GO:0008299">
    <property type="term" value="P:isoprenoid biosynthetic process"/>
    <property type="evidence" value="ECO:0007669"/>
    <property type="project" value="InterPro"/>
</dbReference>
<organism evidence="6 7">
    <name type="scientific">Fusarium oxysporum NRRL 32931</name>
    <dbReference type="NCBI Taxonomy" id="660029"/>
    <lineage>
        <taxon>Eukaryota</taxon>
        <taxon>Fungi</taxon>
        <taxon>Dikarya</taxon>
        <taxon>Ascomycota</taxon>
        <taxon>Pezizomycotina</taxon>
        <taxon>Sordariomycetes</taxon>
        <taxon>Hypocreomycetidae</taxon>
        <taxon>Hypocreales</taxon>
        <taxon>Nectriaceae</taxon>
        <taxon>Fusarium</taxon>
        <taxon>Fusarium oxysporum species complex</taxon>
    </lineage>
</organism>
<dbReference type="AlphaFoldDB" id="W9IRF7"/>
<dbReference type="GO" id="GO:0046165">
    <property type="term" value="P:alcohol biosynthetic process"/>
    <property type="evidence" value="ECO:0007669"/>
    <property type="project" value="UniProtKB-ARBA"/>
</dbReference>
<evidence type="ECO:0000256" key="2">
    <source>
        <dbReference type="ARBA" id="ARBA00022723"/>
    </source>
</evidence>
<dbReference type="PANTHER" id="PTHR12001:SF44">
    <property type="entry name" value="GERANYLGERANYL PYROPHOSPHATE SYNTHASE"/>
    <property type="match status" value="1"/>
</dbReference>
<accession>W9IRF7</accession>
<reference evidence="6 7" key="1">
    <citation type="submission" date="2011-06" db="EMBL/GenBank/DDBJ databases">
        <title>The Genome Sequence of Fusarium oxysporum FOSC 3-a.</title>
        <authorList>
            <consortium name="The Broad Institute Genome Sequencing Platform"/>
            <person name="Ma L.-J."/>
            <person name="Gale L.R."/>
            <person name="Schwartz D.C."/>
            <person name="Zhou S."/>
            <person name="Corby-Kistler H."/>
            <person name="Young S.K."/>
            <person name="Zeng Q."/>
            <person name="Gargeya S."/>
            <person name="Fitzgerald M."/>
            <person name="Haas B."/>
            <person name="Abouelleil A."/>
            <person name="Alvarado L."/>
            <person name="Arachchi H.M."/>
            <person name="Berlin A."/>
            <person name="Brown A."/>
            <person name="Chapman S.B."/>
            <person name="Chen Z."/>
            <person name="Dunbar C."/>
            <person name="Freedman E."/>
            <person name="Gearin G."/>
            <person name="Gellesch M."/>
            <person name="Goldberg J."/>
            <person name="Griggs A."/>
            <person name="Gujja S."/>
            <person name="Heiman D."/>
            <person name="Howarth C."/>
            <person name="Larson L."/>
            <person name="Lui A."/>
            <person name="MacDonald P.J.P."/>
            <person name="Mehta T."/>
            <person name="Montmayeur A."/>
            <person name="Murphy C."/>
            <person name="Neiman D."/>
            <person name="Pearson M."/>
            <person name="Priest M."/>
            <person name="Roberts A."/>
            <person name="Saif S."/>
            <person name="Shea T."/>
            <person name="Shenoy N."/>
            <person name="Sisk P."/>
            <person name="Stolte C."/>
            <person name="Sykes S."/>
            <person name="Wortman J."/>
            <person name="Nusbaum C."/>
            <person name="Birren B."/>
        </authorList>
    </citation>
    <scope>NUCLEOTIDE SEQUENCE [LARGE SCALE GENOMIC DNA]</scope>
    <source>
        <strain evidence="7">FOSC 3-a</strain>
    </source>
</reference>
<keyword evidence="3" id="KW-0460">Magnesium</keyword>
<dbReference type="SUPFAM" id="SSF48576">
    <property type="entry name" value="Terpenoid synthases"/>
    <property type="match status" value="1"/>
</dbReference>
<dbReference type="Proteomes" id="UP000030753">
    <property type="component" value="Unassembled WGS sequence"/>
</dbReference>
<dbReference type="GO" id="GO:0046872">
    <property type="term" value="F:metal ion binding"/>
    <property type="evidence" value="ECO:0007669"/>
    <property type="project" value="UniProtKB-KW"/>
</dbReference>
<dbReference type="HOGENOM" id="CLU_014015_6_0_1"/>
<dbReference type="InterPro" id="IPR000092">
    <property type="entry name" value="Polyprenyl_synt"/>
</dbReference>
<evidence type="ECO:0000313" key="6">
    <source>
        <dbReference type="EMBL" id="EWY97262.1"/>
    </source>
</evidence>
<keyword evidence="2" id="KW-0479">Metal-binding</keyword>
<keyword evidence="1 4" id="KW-0808">Transferase</keyword>
<dbReference type="InterPro" id="IPR008949">
    <property type="entry name" value="Isoprenoid_synthase_dom_sf"/>
</dbReference>
<dbReference type="GO" id="GO:0004659">
    <property type="term" value="F:prenyltransferase activity"/>
    <property type="evidence" value="ECO:0007669"/>
    <property type="project" value="InterPro"/>
</dbReference>
<dbReference type="Pfam" id="PF00348">
    <property type="entry name" value="polyprenyl_synt"/>
    <property type="match status" value="1"/>
</dbReference>
<evidence type="ECO:0000256" key="1">
    <source>
        <dbReference type="ARBA" id="ARBA00022679"/>
    </source>
</evidence>
<protein>
    <submittedName>
        <fullName evidence="6">Uncharacterized protein</fullName>
    </submittedName>
</protein>
<dbReference type="PROSITE" id="PS00723">
    <property type="entry name" value="POLYPRENYL_SYNTHASE_1"/>
    <property type="match status" value="1"/>
</dbReference>
<proteinExistence type="inferred from homology"/>
<dbReference type="OrthoDB" id="6921389at2759"/>
<evidence type="ECO:0000256" key="3">
    <source>
        <dbReference type="ARBA" id="ARBA00022842"/>
    </source>
</evidence>
<feature type="compositionally biased region" description="Basic and acidic residues" evidence="5">
    <location>
        <begin position="1"/>
        <end position="10"/>
    </location>
</feature>
<evidence type="ECO:0000256" key="5">
    <source>
        <dbReference type="SAM" id="MobiDB-lite"/>
    </source>
</evidence>
<dbReference type="InterPro" id="IPR033749">
    <property type="entry name" value="Polyprenyl_synt_CS"/>
</dbReference>
<gene>
    <name evidence="6" type="ORF">FOYG_02125</name>
</gene>
<evidence type="ECO:0000256" key="4">
    <source>
        <dbReference type="RuleBase" id="RU004466"/>
    </source>
</evidence>
<dbReference type="GO" id="GO:0043386">
    <property type="term" value="P:mycotoxin biosynthetic process"/>
    <property type="evidence" value="ECO:0007669"/>
    <property type="project" value="UniProtKB-ARBA"/>
</dbReference>
<dbReference type="Gene3D" id="1.10.600.10">
    <property type="entry name" value="Farnesyl Diphosphate Synthase"/>
    <property type="match status" value="1"/>
</dbReference>
<sequence>MINQKQEAHEPNMVPNEAAGKKTSVEAFKYDWDRAVAMVAAHSNEIVHAPFEYLDSLPNPKTLVPLVDGLHAWFRIPEDQLVKIRKIVHEVDQTTLLIDDVLDNDTERRGSPATHLVFGVGHTISTALVTYGKIYELASTLSDVAYRSLLDEIKILYSGHTHEFFQTYNCAPPPIPGHLKVLEQKTGSLFRMTSRMMQAEATKNQDININNFITVLGRYYQILNDFQDITDTALGKISLSDKDDLDQGTFTLTLIHALNEQKKAGKTELIDIMKSRGDPDGLPRKAKARAVELIKEAGSLDYTKSVLDGSHDELMREVEAIDQAAGTDNQAMKNYLEYLKSLAEVAAKV</sequence>
<comment type="similarity">
    <text evidence="4">Belongs to the FPP/GGPP synthase family.</text>
</comment>
<name>W9IRF7_FUSOX</name>
<evidence type="ECO:0000313" key="7">
    <source>
        <dbReference type="Proteomes" id="UP000030753"/>
    </source>
</evidence>
<dbReference type="PANTHER" id="PTHR12001">
    <property type="entry name" value="GERANYLGERANYL PYROPHOSPHATE SYNTHASE"/>
    <property type="match status" value="1"/>
</dbReference>